<dbReference type="PANTHER" id="PTHR35152:SF1">
    <property type="entry name" value="DOMAIN SIGNALLING PROTEIN, PUTATIVE (AFU_ORTHOLOGUE AFUA_5G11310)-RELATED"/>
    <property type="match status" value="1"/>
</dbReference>
<comment type="caution">
    <text evidence="3">The sequence shown here is derived from an EMBL/GenBank/DDBJ whole genome shotgun (WGS) entry which is preliminary data.</text>
</comment>
<feature type="transmembrane region" description="Helical" evidence="1">
    <location>
        <begin position="46"/>
        <end position="70"/>
    </location>
</feature>
<keyword evidence="1" id="KW-0812">Transmembrane</keyword>
<keyword evidence="1" id="KW-1133">Transmembrane helix</keyword>
<dbReference type="InterPro" id="IPR005330">
    <property type="entry name" value="MHYT_dom"/>
</dbReference>
<gene>
    <name evidence="3" type="ORF">Vau01_057590</name>
</gene>
<dbReference type="Proteomes" id="UP000612585">
    <property type="component" value="Unassembled WGS sequence"/>
</dbReference>
<sequence>MAQVHHFAYGWINPVLGFVLAFLGSLLSLVLAGRARGAVGWSRGRWLVMSAIALGGTGIWLMHFMAILGFDVPDTLIRYDPTITAVSFGLSVVMVAIGLFLAVFAMRPSAVRIVAGGIVTGIGVASMHYSGMSALKFSGTLSYDPALVGASFAIAIVASTVALWFAAVIKGASATVAGALLMAVAVCSMHYTGMAAVRIDLAGDIPPVSGGMSAFELLAPIAVLACVMISSLAYATVGFTVRRENDQEELMLARAREMYEAAALVPADGAGGRHK</sequence>
<dbReference type="EMBL" id="BOPG01000034">
    <property type="protein sequence ID" value="GIJ58243.1"/>
    <property type="molecule type" value="Genomic_DNA"/>
</dbReference>
<evidence type="ECO:0000313" key="4">
    <source>
        <dbReference type="Proteomes" id="UP000612585"/>
    </source>
</evidence>
<feature type="transmembrane region" description="Helical" evidence="1">
    <location>
        <begin position="149"/>
        <end position="169"/>
    </location>
</feature>
<organism evidence="3 4">
    <name type="scientific">Virgisporangium aurantiacum</name>
    <dbReference type="NCBI Taxonomy" id="175570"/>
    <lineage>
        <taxon>Bacteria</taxon>
        <taxon>Bacillati</taxon>
        <taxon>Actinomycetota</taxon>
        <taxon>Actinomycetes</taxon>
        <taxon>Micromonosporales</taxon>
        <taxon>Micromonosporaceae</taxon>
        <taxon>Virgisporangium</taxon>
    </lineage>
</organism>
<feature type="domain" description="MHYT" evidence="2">
    <location>
        <begin position="9"/>
        <end position="200"/>
    </location>
</feature>
<keyword evidence="4" id="KW-1185">Reference proteome</keyword>
<protein>
    <submittedName>
        <fullName evidence="3">MHYT domain-containing signal sensor</fullName>
    </submittedName>
</protein>
<evidence type="ECO:0000259" key="2">
    <source>
        <dbReference type="PROSITE" id="PS50924"/>
    </source>
</evidence>
<accession>A0A8J4E1W6</accession>
<feature type="transmembrane region" description="Helical" evidence="1">
    <location>
        <begin position="110"/>
        <end position="129"/>
    </location>
</feature>
<dbReference type="GO" id="GO:0016020">
    <property type="term" value="C:membrane"/>
    <property type="evidence" value="ECO:0007669"/>
    <property type="project" value="UniProtKB-UniRule"/>
</dbReference>
<reference evidence="3" key="1">
    <citation type="submission" date="2021-01" db="EMBL/GenBank/DDBJ databases">
        <title>Whole genome shotgun sequence of Virgisporangium aurantiacum NBRC 16421.</title>
        <authorList>
            <person name="Komaki H."/>
            <person name="Tamura T."/>
        </authorList>
    </citation>
    <scope>NUCLEOTIDE SEQUENCE</scope>
    <source>
        <strain evidence="3">NBRC 16421</strain>
    </source>
</reference>
<dbReference type="PANTHER" id="PTHR35152">
    <property type="entry name" value="DOMAIN SIGNALLING PROTEIN, PUTATIVE (AFU_ORTHOLOGUE AFUA_5G11310)-RELATED"/>
    <property type="match status" value="1"/>
</dbReference>
<dbReference type="PROSITE" id="PS50924">
    <property type="entry name" value="MHYT"/>
    <property type="match status" value="1"/>
</dbReference>
<dbReference type="RefSeq" id="WP_203998686.1">
    <property type="nucleotide sequence ID" value="NZ_BOPG01000034.1"/>
</dbReference>
<dbReference type="AlphaFoldDB" id="A0A8J4E1W6"/>
<feature type="transmembrane region" description="Helical" evidence="1">
    <location>
        <begin position="82"/>
        <end position="103"/>
    </location>
</feature>
<dbReference type="Pfam" id="PF03707">
    <property type="entry name" value="MHYT"/>
    <property type="match status" value="3"/>
</dbReference>
<feature type="transmembrane region" description="Helical" evidence="1">
    <location>
        <begin position="217"/>
        <end position="241"/>
    </location>
</feature>
<evidence type="ECO:0000256" key="1">
    <source>
        <dbReference type="PROSITE-ProRule" id="PRU00244"/>
    </source>
</evidence>
<proteinExistence type="predicted"/>
<name>A0A8J4E1W6_9ACTN</name>
<feature type="transmembrane region" description="Helical" evidence="1">
    <location>
        <begin position="12"/>
        <end position="34"/>
    </location>
</feature>
<feature type="transmembrane region" description="Helical" evidence="1">
    <location>
        <begin position="176"/>
        <end position="197"/>
    </location>
</feature>
<keyword evidence="1" id="KW-0472">Membrane</keyword>
<evidence type="ECO:0000313" key="3">
    <source>
        <dbReference type="EMBL" id="GIJ58243.1"/>
    </source>
</evidence>